<reference evidence="6 7" key="1">
    <citation type="submission" date="2022-06" db="EMBL/GenBank/DDBJ databases">
        <authorList>
            <person name="Jeon C.O."/>
        </authorList>
    </citation>
    <scope>NUCLEOTIDE SEQUENCE [LARGE SCALE GENOMIC DNA]</scope>
    <source>
        <strain evidence="6 7">KCTC 13943</strain>
    </source>
</reference>
<dbReference type="Pfam" id="PF03466">
    <property type="entry name" value="LysR_substrate"/>
    <property type="match status" value="1"/>
</dbReference>
<evidence type="ECO:0000313" key="7">
    <source>
        <dbReference type="Proteomes" id="UP001523262"/>
    </source>
</evidence>
<gene>
    <name evidence="6" type="ORF">NDK43_20360</name>
</gene>
<evidence type="ECO:0000256" key="3">
    <source>
        <dbReference type="ARBA" id="ARBA00023125"/>
    </source>
</evidence>
<protein>
    <submittedName>
        <fullName evidence="6">LysR family transcriptional regulator</fullName>
    </submittedName>
</protein>
<evidence type="ECO:0000313" key="6">
    <source>
        <dbReference type="EMBL" id="MCM2534271.1"/>
    </source>
</evidence>
<dbReference type="PANTHER" id="PTHR30126:SF40">
    <property type="entry name" value="HTH-TYPE TRANSCRIPTIONAL REGULATOR GLTR"/>
    <property type="match status" value="1"/>
</dbReference>
<dbReference type="Pfam" id="PF00126">
    <property type="entry name" value="HTH_1"/>
    <property type="match status" value="1"/>
</dbReference>
<dbReference type="Proteomes" id="UP001523262">
    <property type="component" value="Unassembled WGS sequence"/>
</dbReference>
<comment type="caution">
    <text evidence="6">The sequence shown here is derived from an EMBL/GenBank/DDBJ whole genome shotgun (WGS) entry which is preliminary data.</text>
</comment>
<keyword evidence="7" id="KW-1185">Reference proteome</keyword>
<dbReference type="InterPro" id="IPR005119">
    <property type="entry name" value="LysR_subst-bd"/>
</dbReference>
<feature type="domain" description="HTH lysR-type" evidence="5">
    <location>
        <begin position="1"/>
        <end position="58"/>
    </location>
</feature>
<name>A0ABT0WD73_9BACI</name>
<dbReference type="Gene3D" id="1.10.10.10">
    <property type="entry name" value="Winged helix-like DNA-binding domain superfamily/Winged helix DNA-binding domain"/>
    <property type="match status" value="1"/>
</dbReference>
<dbReference type="InterPro" id="IPR036390">
    <property type="entry name" value="WH_DNA-bd_sf"/>
</dbReference>
<evidence type="ECO:0000256" key="2">
    <source>
        <dbReference type="ARBA" id="ARBA00023015"/>
    </source>
</evidence>
<dbReference type="SUPFAM" id="SSF46785">
    <property type="entry name" value="Winged helix' DNA-binding domain"/>
    <property type="match status" value="1"/>
</dbReference>
<dbReference type="PROSITE" id="PS50931">
    <property type="entry name" value="HTH_LYSR"/>
    <property type="match status" value="1"/>
</dbReference>
<sequence length="302" mass="34179">MNIEQLEYIIEVTKTGSITESANHLHVSQSAVSKSIYNLEQELGVQIFYRSRSGTAPTEEGRKIIKKAFEIIEKVNELKEESKLSLTNYNDHIKISASSISYLGIPPSALSTFKMKFPNVVLEIKERSFKEIFADIKNGESEIGLIIYIDIEMDKIFKANKDLAFEKIVDGKFVVCASKNSKLAYNAYLTTEDILNEPFVVYADYNWQKFLNNYFDKDGRMKIAFSSTDNFALKKAISEGVGINLGFDFIQKYDPYMIAGLNVAIPLIDFDNVNVSLSGVYSKEKPLSKPIKELLKIINLNI</sequence>
<proteinExistence type="inferred from homology"/>
<keyword evidence="3" id="KW-0238">DNA-binding</keyword>
<comment type="similarity">
    <text evidence="1">Belongs to the LysR transcriptional regulatory family.</text>
</comment>
<organism evidence="6 7">
    <name type="scientific">Neobacillus pocheonensis</name>
    <dbReference type="NCBI Taxonomy" id="363869"/>
    <lineage>
        <taxon>Bacteria</taxon>
        <taxon>Bacillati</taxon>
        <taxon>Bacillota</taxon>
        <taxon>Bacilli</taxon>
        <taxon>Bacillales</taxon>
        <taxon>Bacillaceae</taxon>
        <taxon>Neobacillus</taxon>
    </lineage>
</organism>
<accession>A0ABT0WD73</accession>
<dbReference type="Gene3D" id="3.40.190.290">
    <property type="match status" value="1"/>
</dbReference>
<dbReference type="InterPro" id="IPR000847">
    <property type="entry name" value="LysR_HTH_N"/>
</dbReference>
<dbReference type="PANTHER" id="PTHR30126">
    <property type="entry name" value="HTH-TYPE TRANSCRIPTIONAL REGULATOR"/>
    <property type="match status" value="1"/>
</dbReference>
<dbReference type="InterPro" id="IPR036388">
    <property type="entry name" value="WH-like_DNA-bd_sf"/>
</dbReference>
<evidence type="ECO:0000256" key="1">
    <source>
        <dbReference type="ARBA" id="ARBA00009437"/>
    </source>
</evidence>
<evidence type="ECO:0000259" key="5">
    <source>
        <dbReference type="PROSITE" id="PS50931"/>
    </source>
</evidence>
<evidence type="ECO:0000256" key="4">
    <source>
        <dbReference type="ARBA" id="ARBA00023163"/>
    </source>
</evidence>
<dbReference type="EMBL" id="JAMQCR010000002">
    <property type="protein sequence ID" value="MCM2534271.1"/>
    <property type="molecule type" value="Genomic_DNA"/>
</dbReference>
<dbReference type="PRINTS" id="PR00039">
    <property type="entry name" value="HTHLYSR"/>
</dbReference>
<keyword evidence="2" id="KW-0805">Transcription regulation</keyword>
<dbReference type="CDD" id="cd05466">
    <property type="entry name" value="PBP2_LTTR_substrate"/>
    <property type="match status" value="1"/>
</dbReference>
<dbReference type="SUPFAM" id="SSF53850">
    <property type="entry name" value="Periplasmic binding protein-like II"/>
    <property type="match status" value="1"/>
</dbReference>
<keyword evidence="4" id="KW-0804">Transcription</keyword>